<dbReference type="SMART" id="SM01204">
    <property type="entry name" value="FIST_C"/>
    <property type="match status" value="1"/>
</dbReference>
<reference evidence="8 9" key="1">
    <citation type="journal article" date="2013" name="Antonie Van Leeuwenhoek">
        <title>Dongia rigui sp. nov., isolated from freshwater of a large wetland in Korea.</title>
        <authorList>
            <person name="Baik K.S."/>
            <person name="Hwang Y.M."/>
            <person name="Choi J.S."/>
            <person name="Kwon J."/>
            <person name="Seong C.N."/>
        </authorList>
    </citation>
    <scope>NUCLEOTIDE SEQUENCE [LARGE SCALE GENOMIC DNA]</scope>
    <source>
        <strain evidence="8 9">04SU4-P</strain>
    </source>
</reference>
<feature type="domain" description="FIST" evidence="6">
    <location>
        <begin position="38"/>
        <end position="226"/>
    </location>
</feature>
<evidence type="ECO:0000313" key="8">
    <source>
        <dbReference type="EMBL" id="MDY0870602.1"/>
    </source>
</evidence>
<comment type="subcellular location">
    <subcellularLocation>
        <location evidence="1">Cell membrane</location>
        <topology evidence="1">Multi-pass membrane protein</topology>
    </subcellularLocation>
</comment>
<dbReference type="Pfam" id="PF08495">
    <property type="entry name" value="FIST"/>
    <property type="match status" value="1"/>
</dbReference>
<feature type="domain" description="FIST C-domain" evidence="7">
    <location>
        <begin position="227"/>
        <end position="367"/>
    </location>
</feature>
<keyword evidence="5" id="KW-0472">Membrane</keyword>
<dbReference type="EMBL" id="JAXCLX010000001">
    <property type="protein sequence ID" value="MDY0870602.1"/>
    <property type="molecule type" value="Genomic_DNA"/>
</dbReference>
<name>A0ABU5DTC8_9PROT</name>
<keyword evidence="2" id="KW-1003">Cell membrane</keyword>
<dbReference type="InterPro" id="IPR016741">
    <property type="entry name" value="UCP018953"/>
</dbReference>
<proteinExistence type="predicted"/>
<organism evidence="8 9">
    <name type="scientific">Dongia rigui</name>
    <dbReference type="NCBI Taxonomy" id="940149"/>
    <lineage>
        <taxon>Bacteria</taxon>
        <taxon>Pseudomonadati</taxon>
        <taxon>Pseudomonadota</taxon>
        <taxon>Alphaproteobacteria</taxon>
        <taxon>Rhodospirillales</taxon>
        <taxon>Dongiaceae</taxon>
        <taxon>Dongia</taxon>
    </lineage>
</organism>
<gene>
    <name evidence="8" type="ORF">SMD31_01655</name>
</gene>
<evidence type="ECO:0000259" key="6">
    <source>
        <dbReference type="SMART" id="SM00897"/>
    </source>
</evidence>
<sequence length="380" mass="40739">MSVPFASAQFASAHASGTHWADITRACLAQLGPLPRANRLGFVYATDHLAGDLDAIVDQLRLGTGIEHWIGTVGIAIAGQTATAPAEEYIDEPAISLMVGEFPSDSFRLLEPDGGASRLRALQAWRQAHHPSIALVHADPRNPQLPQLMQQLSEEAGLYLIGGLSSSRGPLPQVAGRVGESGISGALLAGEIPVVTAHSQGCSPIGPVHTITRAEENIIMEIDGRPALDVFRDEIGEVLARDMRKVAGFIFAALPVAGSDTGDYLVRNLTGIDSNKGWIAIAAEIAAGHSILFTRRDRNTALADLERMLERLKQRVDRPIRGGLYVSCIARGPNLFGFDSTETRLIAKHLGSFPLTGFFANGEISHDRIYAYTGVLTLFL</sequence>
<evidence type="ECO:0000313" key="9">
    <source>
        <dbReference type="Proteomes" id="UP001271769"/>
    </source>
</evidence>
<evidence type="ECO:0000256" key="5">
    <source>
        <dbReference type="ARBA" id="ARBA00023136"/>
    </source>
</evidence>
<dbReference type="RefSeq" id="WP_320498886.1">
    <property type="nucleotide sequence ID" value="NZ_JAXCLX010000001.1"/>
</dbReference>
<dbReference type="PANTHER" id="PTHR14939:SF5">
    <property type="entry name" value="F-BOX ONLY PROTEIN 22"/>
    <property type="match status" value="1"/>
</dbReference>
<keyword evidence="3" id="KW-0812">Transmembrane</keyword>
<evidence type="ECO:0000256" key="4">
    <source>
        <dbReference type="ARBA" id="ARBA00022989"/>
    </source>
</evidence>
<comment type="caution">
    <text evidence="8">The sequence shown here is derived from an EMBL/GenBank/DDBJ whole genome shotgun (WGS) entry which is preliminary data.</text>
</comment>
<dbReference type="Pfam" id="PF10442">
    <property type="entry name" value="FIST_C"/>
    <property type="match status" value="1"/>
</dbReference>
<evidence type="ECO:0000256" key="2">
    <source>
        <dbReference type="ARBA" id="ARBA00022475"/>
    </source>
</evidence>
<evidence type="ECO:0000259" key="7">
    <source>
        <dbReference type="SMART" id="SM01204"/>
    </source>
</evidence>
<dbReference type="InterPro" id="IPR019494">
    <property type="entry name" value="FIST_C"/>
</dbReference>
<keyword evidence="9" id="KW-1185">Reference proteome</keyword>
<dbReference type="Proteomes" id="UP001271769">
    <property type="component" value="Unassembled WGS sequence"/>
</dbReference>
<protein>
    <submittedName>
        <fullName evidence="8">FIST N-terminal domain-containing protein</fullName>
    </submittedName>
</protein>
<evidence type="ECO:0000256" key="3">
    <source>
        <dbReference type="ARBA" id="ARBA00022692"/>
    </source>
</evidence>
<dbReference type="InterPro" id="IPR013702">
    <property type="entry name" value="FIST_domain_N"/>
</dbReference>
<accession>A0ABU5DTC8</accession>
<evidence type="ECO:0000256" key="1">
    <source>
        <dbReference type="ARBA" id="ARBA00004651"/>
    </source>
</evidence>
<dbReference type="SMART" id="SM00897">
    <property type="entry name" value="FIST"/>
    <property type="match status" value="1"/>
</dbReference>
<dbReference type="PIRSF" id="PIRSF018953">
    <property type="entry name" value="UCP018953"/>
    <property type="match status" value="1"/>
</dbReference>
<keyword evidence="4" id="KW-1133">Transmembrane helix</keyword>
<dbReference type="PANTHER" id="PTHR14939">
    <property type="entry name" value="F-BOX ONLY PROTEIN 22"/>
    <property type="match status" value="1"/>
</dbReference>